<dbReference type="PANTHER" id="PTHR34847:SF1">
    <property type="entry name" value="NODULATION PROTEIN U"/>
    <property type="match status" value="1"/>
</dbReference>
<dbReference type="KEGG" id="bhu:bhn_I2285"/>
<dbReference type="GO" id="GO:0003824">
    <property type="term" value="F:catalytic activity"/>
    <property type="evidence" value="ECO:0007669"/>
    <property type="project" value="InterPro"/>
</dbReference>
<proteinExistence type="inferred from homology"/>
<organism evidence="4 5">
    <name type="scientific">Butyrivibrio hungatei</name>
    <dbReference type="NCBI Taxonomy" id="185008"/>
    <lineage>
        <taxon>Bacteria</taxon>
        <taxon>Bacillati</taxon>
        <taxon>Bacillota</taxon>
        <taxon>Clostridia</taxon>
        <taxon>Lachnospirales</taxon>
        <taxon>Lachnospiraceae</taxon>
        <taxon>Butyrivibrio</taxon>
    </lineage>
</organism>
<evidence type="ECO:0000313" key="4">
    <source>
        <dbReference type="EMBL" id="AOZ97318.1"/>
    </source>
</evidence>
<dbReference type="Gene3D" id="3.90.870.20">
    <property type="entry name" value="Carbamoyltransferase, C-terminal domain"/>
    <property type="match status" value="1"/>
</dbReference>
<dbReference type="RefSeq" id="WP_071176930.1">
    <property type="nucleotide sequence ID" value="NZ_CP017831.1"/>
</dbReference>
<dbReference type="SUPFAM" id="SSF53067">
    <property type="entry name" value="Actin-like ATPase domain"/>
    <property type="match status" value="1"/>
</dbReference>
<dbReference type="InterPro" id="IPR051338">
    <property type="entry name" value="NodU/CmcH_Carbamoyltrnsfr"/>
</dbReference>
<evidence type="ECO:0000259" key="3">
    <source>
        <dbReference type="Pfam" id="PF16861"/>
    </source>
</evidence>
<dbReference type="Gene3D" id="3.30.420.40">
    <property type="match status" value="2"/>
</dbReference>
<dbReference type="Pfam" id="PF02543">
    <property type="entry name" value="Carbam_trans_N"/>
    <property type="match status" value="1"/>
</dbReference>
<evidence type="ECO:0000313" key="5">
    <source>
        <dbReference type="Proteomes" id="UP000179284"/>
    </source>
</evidence>
<protein>
    <submittedName>
        <fullName evidence="4">Carbamoyltransferase family protein</fullName>
    </submittedName>
</protein>
<dbReference type="InterPro" id="IPR003696">
    <property type="entry name" value="Carbtransf_dom"/>
</dbReference>
<dbReference type="InterPro" id="IPR043129">
    <property type="entry name" value="ATPase_NBD"/>
</dbReference>
<dbReference type="CDD" id="cd24098">
    <property type="entry name" value="ASKHA_NBD_TobZ_N"/>
    <property type="match status" value="1"/>
</dbReference>
<dbReference type="Proteomes" id="UP000179284">
    <property type="component" value="Chromosome I"/>
</dbReference>
<sequence>MIVLGISALYHDSAACIVKDGNIIAAAQEERFSRIKHDLRMPKNAMKFCISKLEKLTGDSKIDAVIYYDDPLLTLDRFIKNILFAGEESKDLVDRSFDSIFSEKIWVHKLVDEIIGVDKNRKFYVCEHHMSHAASAFYPSPFEKAVIITMDGVGEWATTTIGVGSGKNIELKEEQRYPHSLGLFYSALTYFCGFKVNSGDYKFMGLAPYGEPIYEELMREKIINIKEDGSFKLNLEYFDFQYGRSMTNSKFEELFNGPRREPESLITKREMDIAASGQKIVEDIIIRIVKHSKNNYGKDIDNVVLAGGVALNCVANGKIKNSKIYKNIWIQPAAGDAGGSLGAALYGNYMLDNNLKRVVCPNDSQNGSFLGNSYSNDDVKTFVEKNGYEADFYEDSFLFQTIAKYLALGKAIGLFQGKMEFGPRALGGRSIIADSQSEDMQVRLNQKIKFRESFRPFAPAVLRENVSDYFELTDESPYMLIVENVQENRRTDINVQESIEKADGNLLEVVKRKRSDIPAVTHVDYSARIQTVDNDRNPYFYKVISAFKELTGCSVVVNTSFNVRGEPIVCSLKDAYECFMRTDMDILVIENYIFNKEKQPRWEEKEDWKSKYQLD</sequence>
<name>A0A1D9P3Z3_9FIRM</name>
<dbReference type="AlphaFoldDB" id="A0A1D9P3Z3"/>
<feature type="domain" description="Carbamoyltransferase C-terminal" evidence="3">
    <location>
        <begin position="403"/>
        <end position="596"/>
    </location>
</feature>
<reference evidence="5" key="1">
    <citation type="submission" date="2016-10" db="EMBL/GenBank/DDBJ databases">
        <title>The complete genome sequence of the rumen bacterium Butyrivibrio hungatei MB2003.</title>
        <authorList>
            <person name="Palevich N."/>
            <person name="Kelly W.J."/>
            <person name="Leahy S.C."/>
            <person name="Altermann E."/>
            <person name="Rakonjac J."/>
            <person name="Attwood G.T."/>
        </authorList>
    </citation>
    <scope>NUCLEOTIDE SEQUENCE [LARGE SCALE GENOMIC DNA]</scope>
    <source>
        <strain evidence="5">MB2003</strain>
    </source>
</reference>
<dbReference type="InterPro" id="IPR038152">
    <property type="entry name" value="Carbam_trans_C_sf"/>
</dbReference>
<dbReference type="Pfam" id="PF16861">
    <property type="entry name" value="Carbam_trans_C"/>
    <property type="match status" value="1"/>
</dbReference>
<dbReference type="OrthoDB" id="9780777at2"/>
<accession>A0A1D9P3Z3</accession>
<evidence type="ECO:0000256" key="1">
    <source>
        <dbReference type="ARBA" id="ARBA00006129"/>
    </source>
</evidence>
<keyword evidence="5" id="KW-1185">Reference proteome</keyword>
<comment type="similarity">
    <text evidence="1">Belongs to the NodU/CmcH family.</text>
</comment>
<dbReference type="PANTHER" id="PTHR34847">
    <property type="entry name" value="NODULATION PROTEIN U"/>
    <property type="match status" value="1"/>
</dbReference>
<dbReference type="EMBL" id="CP017831">
    <property type="protein sequence ID" value="AOZ97318.1"/>
    <property type="molecule type" value="Genomic_DNA"/>
</dbReference>
<gene>
    <name evidence="4" type="ORF">bhn_I2285</name>
</gene>
<evidence type="ECO:0000259" key="2">
    <source>
        <dbReference type="Pfam" id="PF02543"/>
    </source>
</evidence>
<dbReference type="InterPro" id="IPR031730">
    <property type="entry name" value="Carbam_trans_C"/>
</dbReference>
<feature type="domain" description="Carbamoyltransferase" evidence="2">
    <location>
        <begin position="3"/>
        <end position="345"/>
    </location>
</feature>